<dbReference type="RefSeq" id="WP_172459464.1">
    <property type="nucleotide sequence ID" value="NZ_UHIA01000004.1"/>
</dbReference>
<dbReference type="Proteomes" id="UP000254575">
    <property type="component" value="Unassembled WGS sequence"/>
</dbReference>
<organism evidence="1 2">
    <name type="scientific">Suttonella indologenes</name>
    <dbReference type="NCBI Taxonomy" id="13276"/>
    <lineage>
        <taxon>Bacteria</taxon>
        <taxon>Pseudomonadati</taxon>
        <taxon>Pseudomonadota</taxon>
        <taxon>Gammaproteobacteria</taxon>
        <taxon>Cardiobacteriales</taxon>
        <taxon>Cardiobacteriaceae</taxon>
        <taxon>Suttonella</taxon>
    </lineage>
</organism>
<accession>A0A380MYZ9</accession>
<evidence type="ECO:0000313" key="1">
    <source>
        <dbReference type="EMBL" id="SUO97779.1"/>
    </source>
</evidence>
<reference evidence="1 2" key="1">
    <citation type="submission" date="2018-06" db="EMBL/GenBank/DDBJ databases">
        <authorList>
            <consortium name="Pathogen Informatics"/>
            <person name="Doyle S."/>
        </authorList>
    </citation>
    <scope>NUCLEOTIDE SEQUENCE [LARGE SCALE GENOMIC DNA]</scope>
    <source>
        <strain evidence="1 2">NCTC10717</strain>
    </source>
</reference>
<proteinExistence type="predicted"/>
<name>A0A380MYZ9_9GAMM</name>
<sequence length="52" mass="6230">MRFISFLINCLRRFWEDLDKHNLPRSCPCIPINAEKLAADRTFNALHKEEKK</sequence>
<dbReference type="EMBL" id="UHIA01000004">
    <property type="protein sequence ID" value="SUO97779.1"/>
    <property type="molecule type" value="Genomic_DNA"/>
</dbReference>
<dbReference type="AlphaFoldDB" id="A0A380MYZ9"/>
<evidence type="ECO:0000313" key="2">
    <source>
        <dbReference type="Proteomes" id="UP000254575"/>
    </source>
</evidence>
<gene>
    <name evidence="1" type="ORF">NCTC10717_01617</name>
</gene>
<protein>
    <submittedName>
        <fullName evidence="1">Uncharacterized protein</fullName>
    </submittedName>
</protein>
<keyword evidence="2" id="KW-1185">Reference proteome</keyword>